<feature type="transmembrane region" description="Helical" evidence="7">
    <location>
        <begin position="420"/>
        <end position="437"/>
    </location>
</feature>
<comment type="caution">
    <text evidence="9">The sequence shown here is derived from an EMBL/GenBank/DDBJ whole genome shotgun (WGS) entry which is preliminary data.</text>
</comment>
<evidence type="ECO:0000256" key="6">
    <source>
        <dbReference type="ARBA" id="ARBA00023136"/>
    </source>
</evidence>
<keyword evidence="5 7" id="KW-1133">Transmembrane helix</keyword>
<feature type="transmembrane region" description="Helical" evidence="7">
    <location>
        <begin position="182"/>
        <end position="201"/>
    </location>
</feature>
<feature type="transmembrane region" description="Helical" evidence="7">
    <location>
        <begin position="147"/>
        <end position="170"/>
    </location>
</feature>
<evidence type="ECO:0000256" key="5">
    <source>
        <dbReference type="ARBA" id="ARBA00022989"/>
    </source>
</evidence>
<dbReference type="Proteomes" id="UP001500571">
    <property type="component" value="Unassembled WGS sequence"/>
</dbReference>
<dbReference type="RefSeq" id="WP_344045056.1">
    <property type="nucleotide sequence ID" value="NZ_BAAAPB010000002.1"/>
</dbReference>
<dbReference type="InterPro" id="IPR036259">
    <property type="entry name" value="MFS_trans_sf"/>
</dbReference>
<evidence type="ECO:0000259" key="8">
    <source>
        <dbReference type="PROSITE" id="PS50850"/>
    </source>
</evidence>
<dbReference type="EMBL" id="BAAAPB010000002">
    <property type="protein sequence ID" value="GAA1963124.1"/>
    <property type="molecule type" value="Genomic_DNA"/>
</dbReference>
<reference evidence="10" key="1">
    <citation type="journal article" date="2019" name="Int. J. Syst. Evol. Microbiol.">
        <title>The Global Catalogue of Microorganisms (GCM) 10K type strain sequencing project: providing services to taxonomists for standard genome sequencing and annotation.</title>
        <authorList>
            <consortium name="The Broad Institute Genomics Platform"/>
            <consortium name="The Broad Institute Genome Sequencing Center for Infectious Disease"/>
            <person name="Wu L."/>
            <person name="Ma J."/>
        </authorList>
    </citation>
    <scope>NUCLEOTIDE SEQUENCE [LARGE SCALE GENOMIC DNA]</scope>
    <source>
        <strain evidence="10">JCM 15309</strain>
    </source>
</reference>
<comment type="subcellular location">
    <subcellularLocation>
        <location evidence="1">Cell membrane</location>
        <topology evidence="1">Multi-pass membrane protein</topology>
    </subcellularLocation>
</comment>
<dbReference type="PROSITE" id="PS50850">
    <property type="entry name" value="MFS"/>
    <property type="match status" value="1"/>
</dbReference>
<evidence type="ECO:0000256" key="1">
    <source>
        <dbReference type="ARBA" id="ARBA00004651"/>
    </source>
</evidence>
<keyword evidence="10" id="KW-1185">Reference proteome</keyword>
<keyword evidence="6 7" id="KW-0472">Membrane</keyword>
<dbReference type="NCBIfam" id="TIGR00711">
    <property type="entry name" value="efflux_EmrB"/>
    <property type="match status" value="1"/>
</dbReference>
<dbReference type="SUPFAM" id="SSF103473">
    <property type="entry name" value="MFS general substrate transporter"/>
    <property type="match status" value="1"/>
</dbReference>
<dbReference type="Gene3D" id="1.20.1720.10">
    <property type="entry name" value="Multidrug resistance protein D"/>
    <property type="match status" value="1"/>
</dbReference>
<feature type="domain" description="Major facilitator superfamily (MFS) profile" evidence="8">
    <location>
        <begin position="23"/>
        <end position="472"/>
    </location>
</feature>
<name>A0ABP5CGS2_9ACTN</name>
<dbReference type="CDD" id="cd17321">
    <property type="entry name" value="MFS_MMR_MDR_like"/>
    <property type="match status" value="1"/>
</dbReference>
<feature type="transmembrane region" description="Helical" evidence="7">
    <location>
        <begin position="61"/>
        <end position="78"/>
    </location>
</feature>
<sequence length="478" mass="50152">MSVTPTETTGTVMAAAYRYRWYVMAVVIIADVMDLIDGTVAQLAGPSIRRDIGGSETTLQWILAAYTLAFAVGLITSARLGDIVGRRPMFIIGMAGFALSSLACGLAPTPDTLIAFRVVQGLFGATMIPQGLAMVKQSFPPDELQKAFIPFGPVMGLSAVLGPILGGFLIDADIAGTGWRAIFLINVPIGLVGALLAWRYLPNVPKVPGARLDPLGSILITVGSAGLIYALVQGRELGWPTWLYGVIVGSLALFLVFVWTEQRSDHPIIEPGLFKHRGFVAGIVFLGTFFVSMVGLGLVMSLFMQLGLGYGVRHAAIAQTPYALGISVGAALSGALLGPKLGRHVLHIGLGITIVGIAWFGLVAGDLERGASAWHLAGPFLVAGLGSGLIFAPLFDLILADLGDNEVGSGSGLLNAVQQFSGALGVAVLGTLFFHLLPEHGFSISTRTVTWATTACYVVSFLTAFLLPLKAREEAGAH</sequence>
<proteinExistence type="predicted"/>
<dbReference type="Gene3D" id="1.20.1250.20">
    <property type="entry name" value="MFS general substrate transporter like domains"/>
    <property type="match status" value="1"/>
</dbReference>
<evidence type="ECO:0000256" key="2">
    <source>
        <dbReference type="ARBA" id="ARBA00022448"/>
    </source>
</evidence>
<dbReference type="InterPro" id="IPR020846">
    <property type="entry name" value="MFS_dom"/>
</dbReference>
<feature type="transmembrane region" description="Helical" evidence="7">
    <location>
        <begin position="345"/>
        <end position="364"/>
    </location>
</feature>
<feature type="transmembrane region" description="Helical" evidence="7">
    <location>
        <begin position="90"/>
        <end position="108"/>
    </location>
</feature>
<dbReference type="PANTHER" id="PTHR42718">
    <property type="entry name" value="MAJOR FACILITATOR SUPERFAMILY MULTIDRUG TRANSPORTER MFSC"/>
    <property type="match status" value="1"/>
</dbReference>
<dbReference type="InterPro" id="IPR011701">
    <property type="entry name" value="MFS"/>
</dbReference>
<evidence type="ECO:0000256" key="4">
    <source>
        <dbReference type="ARBA" id="ARBA00022692"/>
    </source>
</evidence>
<feature type="transmembrane region" description="Helical" evidence="7">
    <location>
        <begin position="114"/>
        <end position="135"/>
    </location>
</feature>
<evidence type="ECO:0000256" key="3">
    <source>
        <dbReference type="ARBA" id="ARBA00022475"/>
    </source>
</evidence>
<feature type="transmembrane region" description="Helical" evidence="7">
    <location>
        <begin position="21"/>
        <end position="41"/>
    </location>
</feature>
<keyword evidence="2" id="KW-0813">Transport</keyword>
<organism evidence="9 10">
    <name type="scientific">Nocardioides panacihumi</name>
    <dbReference type="NCBI Taxonomy" id="400774"/>
    <lineage>
        <taxon>Bacteria</taxon>
        <taxon>Bacillati</taxon>
        <taxon>Actinomycetota</taxon>
        <taxon>Actinomycetes</taxon>
        <taxon>Propionibacteriales</taxon>
        <taxon>Nocardioidaceae</taxon>
        <taxon>Nocardioides</taxon>
    </lineage>
</organism>
<feature type="transmembrane region" description="Helical" evidence="7">
    <location>
        <begin position="449"/>
        <end position="469"/>
    </location>
</feature>
<feature type="transmembrane region" description="Helical" evidence="7">
    <location>
        <begin position="316"/>
        <end position="338"/>
    </location>
</feature>
<dbReference type="InterPro" id="IPR004638">
    <property type="entry name" value="EmrB-like"/>
</dbReference>
<evidence type="ECO:0000313" key="10">
    <source>
        <dbReference type="Proteomes" id="UP001500571"/>
    </source>
</evidence>
<accession>A0ABP5CGS2</accession>
<protein>
    <recommendedName>
        <fullName evidence="8">Major facilitator superfamily (MFS) profile domain-containing protein</fullName>
    </recommendedName>
</protein>
<gene>
    <name evidence="9" type="ORF">GCM10009798_23710</name>
</gene>
<keyword evidence="4 7" id="KW-0812">Transmembrane</keyword>
<feature type="transmembrane region" description="Helical" evidence="7">
    <location>
        <begin position="376"/>
        <end position="399"/>
    </location>
</feature>
<dbReference type="Pfam" id="PF07690">
    <property type="entry name" value="MFS_1"/>
    <property type="match status" value="1"/>
</dbReference>
<feature type="transmembrane region" description="Helical" evidence="7">
    <location>
        <begin position="213"/>
        <end position="232"/>
    </location>
</feature>
<evidence type="ECO:0000256" key="7">
    <source>
        <dbReference type="SAM" id="Phobius"/>
    </source>
</evidence>
<dbReference type="PANTHER" id="PTHR42718:SF39">
    <property type="entry name" value="ACTINORHODIN TRANSPORTER-RELATED"/>
    <property type="match status" value="1"/>
</dbReference>
<feature type="transmembrane region" description="Helical" evidence="7">
    <location>
        <begin position="279"/>
        <end position="304"/>
    </location>
</feature>
<keyword evidence="3" id="KW-1003">Cell membrane</keyword>
<feature type="transmembrane region" description="Helical" evidence="7">
    <location>
        <begin position="238"/>
        <end position="259"/>
    </location>
</feature>
<evidence type="ECO:0000313" key="9">
    <source>
        <dbReference type="EMBL" id="GAA1963124.1"/>
    </source>
</evidence>